<dbReference type="Proteomes" id="UP001185135">
    <property type="component" value="Segment"/>
</dbReference>
<accession>A0AA95EGA5</accession>
<sequence>MDGARAPASYEDALTFDMQDAIMRRLALIDRRAMLRLMSASTTQRALGWSSPGALKVIGGMLAGDGASTTIADYVRASLALGGHADSQMATLTQMQWLMTAYARFNVRDWYVWITNTRSIDSTPSPLSRQWEKAVGGTGHAAPSVQMVIDIVAGRGVEAGCGPGPVRLDGASFMPVVGLDDASLACLVASSGDIQRDITAQDVAAWRVVKPAGSLPQMRCVLGCPEVAAAAKRHLASAVGDNMCERGKLIEAMTPLAFPRFTDIFDTRILFAPTHVDTLLLVAVRSTIVENLLQGANLWP</sequence>
<gene>
    <name evidence="1" type="ORF">pkur_cds_153</name>
</gene>
<protein>
    <submittedName>
        <fullName evidence="1">Uncharacterized protein</fullName>
    </submittedName>
</protein>
<name>A0AA95EGA5_9VIRU</name>
<evidence type="ECO:0000313" key="2">
    <source>
        <dbReference type="Proteomes" id="UP001185135"/>
    </source>
</evidence>
<reference evidence="1" key="1">
    <citation type="submission" date="2022-06" db="EMBL/GenBank/DDBJ databases">
        <authorList>
            <person name="Legendre M."/>
            <person name="Claverie J.-M."/>
            <person name="Alempic J.-M."/>
            <person name="Abergel C."/>
        </authorList>
    </citation>
    <scope>NUCLEOTIDE SEQUENCE</scope>
    <source>
        <strain evidence="1">Kuranda</strain>
    </source>
</reference>
<organism evidence="1 2">
    <name type="scientific">Pandoravirus kuranda</name>
    <dbReference type="NCBI Taxonomy" id="3019033"/>
    <lineage>
        <taxon>Viruses</taxon>
        <taxon>Pandoravirus</taxon>
    </lineage>
</organism>
<evidence type="ECO:0000313" key="1">
    <source>
        <dbReference type="EMBL" id="WBR14328.1"/>
    </source>
</evidence>
<dbReference type="EMBL" id="ON887157">
    <property type="protein sequence ID" value="WBR14328.1"/>
    <property type="molecule type" value="Genomic_DNA"/>
</dbReference>
<proteinExistence type="predicted"/>